<organism evidence="3 4">
    <name type="scientific">Roseovarius mucosus</name>
    <dbReference type="NCBI Taxonomy" id="215743"/>
    <lineage>
        <taxon>Bacteria</taxon>
        <taxon>Pseudomonadati</taxon>
        <taxon>Pseudomonadota</taxon>
        <taxon>Alphaproteobacteria</taxon>
        <taxon>Rhodobacterales</taxon>
        <taxon>Roseobacteraceae</taxon>
        <taxon>Roseovarius</taxon>
    </lineage>
</organism>
<dbReference type="Pfam" id="PF07331">
    <property type="entry name" value="TctB"/>
    <property type="match status" value="1"/>
</dbReference>
<dbReference type="EMBL" id="CP020474">
    <property type="protein sequence ID" value="ARE83513.1"/>
    <property type="molecule type" value="Genomic_DNA"/>
</dbReference>
<dbReference type="Proteomes" id="UP000192273">
    <property type="component" value="Chromosome"/>
</dbReference>
<gene>
    <name evidence="3" type="ORF">ROSMUCSMR3_02039</name>
</gene>
<keyword evidence="1" id="KW-0812">Transmembrane</keyword>
<evidence type="ECO:0000313" key="4">
    <source>
        <dbReference type="Proteomes" id="UP000192273"/>
    </source>
</evidence>
<feature type="domain" description="DUF1468" evidence="2">
    <location>
        <begin position="17"/>
        <end position="155"/>
    </location>
</feature>
<evidence type="ECO:0000256" key="1">
    <source>
        <dbReference type="SAM" id="Phobius"/>
    </source>
</evidence>
<keyword evidence="1" id="KW-0472">Membrane</keyword>
<evidence type="ECO:0000313" key="3">
    <source>
        <dbReference type="EMBL" id="ARE83513.1"/>
    </source>
</evidence>
<feature type="transmembrane region" description="Helical" evidence="1">
    <location>
        <begin position="45"/>
        <end position="64"/>
    </location>
</feature>
<sequence>MNKRAIQVQLGIGACVACVFLILYAIPYWISAPSNIRNIVLSPRFWPYAIAGLTGLVGLGMLFAGRKEDVDGTPANDPIEDPRAGLMRLVGMAVLMAVTFWLLPRIGMVWASMLAFASLAFLVKTRHPKTALICAVAVPLLLYGFFAHVAGVAIPQGEFVRLP</sequence>
<accession>A0A1V0RP03</accession>
<dbReference type="InterPro" id="IPR009936">
    <property type="entry name" value="DUF1468"/>
</dbReference>
<dbReference type="RefSeq" id="WP_081507227.1">
    <property type="nucleotide sequence ID" value="NZ_CP020474.1"/>
</dbReference>
<feature type="transmembrane region" description="Helical" evidence="1">
    <location>
        <begin position="132"/>
        <end position="154"/>
    </location>
</feature>
<dbReference type="AlphaFoldDB" id="A0A1V0RP03"/>
<keyword evidence="1" id="KW-1133">Transmembrane helix</keyword>
<keyword evidence="4" id="KW-1185">Reference proteome</keyword>
<dbReference type="KEGG" id="rmm:ROSMUCSMR3_02039"/>
<dbReference type="OrthoDB" id="7064868at2"/>
<feature type="transmembrane region" description="Helical" evidence="1">
    <location>
        <begin position="109"/>
        <end position="125"/>
    </location>
</feature>
<reference evidence="3 4" key="1">
    <citation type="submission" date="2017-03" db="EMBL/GenBank/DDBJ databases">
        <title>Genome Sequence of Roseovarius mucosus strain SMR3 Isolated from a culture of the Diatom Skeletonema marinoi.</title>
        <authorList>
            <person name="Topel M."/>
            <person name="Pinder M."/>
            <person name="Johansson O.N."/>
            <person name="Kourtchenko O."/>
            <person name="Godhe A."/>
            <person name="Clarke A.K."/>
        </authorList>
    </citation>
    <scope>NUCLEOTIDE SEQUENCE [LARGE SCALE GENOMIC DNA]</scope>
    <source>
        <strain evidence="3 4">SMR3</strain>
    </source>
</reference>
<protein>
    <submittedName>
        <fullName evidence="3">Tripartite tricarboxylate transporter TctB family protein</fullName>
    </submittedName>
</protein>
<evidence type="ECO:0000259" key="2">
    <source>
        <dbReference type="Pfam" id="PF07331"/>
    </source>
</evidence>
<name>A0A1V0RP03_9RHOB</name>
<feature type="transmembrane region" description="Helical" evidence="1">
    <location>
        <begin position="12"/>
        <end position="30"/>
    </location>
</feature>
<proteinExistence type="predicted"/>
<dbReference type="PROSITE" id="PS51257">
    <property type="entry name" value="PROKAR_LIPOPROTEIN"/>
    <property type="match status" value="1"/>
</dbReference>